<accession>A0ABW9J8V0</accession>
<gene>
    <name evidence="2" type="ORF">E6A44_015200</name>
</gene>
<evidence type="ECO:0000313" key="2">
    <source>
        <dbReference type="EMBL" id="MFN0256934.1"/>
    </source>
</evidence>
<comment type="caution">
    <text evidence="2">The sequence shown here is derived from an EMBL/GenBank/DDBJ whole genome shotgun (WGS) entry which is preliminary data.</text>
</comment>
<proteinExistence type="predicted"/>
<protein>
    <submittedName>
        <fullName evidence="2">DUF4832 domain-containing protein</fullName>
    </submittedName>
</protein>
<feature type="transmembrane region" description="Helical" evidence="1">
    <location>
        <begin position="20"/>
        <end position="39"/>
    </location>
</feature>
<dbReference type="InterPro" id="IPR017853">
    <property type="entry name" value="GH"/>
</dbReference>
<evidence type="ECO:0000313" key="3">
    <source>
        <dbReference type="Proteomes" id="UP001517247"/>
    </source>
</evidence>
<keyword evidence="3" id="KW-1185">Reference proteome</keyword>
<keyword evidence="1" id="KW-0812">Transmembrane</keyword>
<dbReference type="RefSeq" id="WP_409140953.1">
    <property type="nucleotide sequence ID" value="NZ_SSHJ02000008.1"/>
</dbReference>
<dbReference type="EMBL" id="SSHJ02000008">
    <property type="protein sequence ID" value="MFN0256934.1"/>
    <property type="molecule type" value="Genomic_DNA"/>
</dbReference>
<keyword evidence="1" id="KW-1133">Transmembrane helix</keyword>
<keyword evidence="1" id="KW-0472">Membrane</keyword>
<dbReference type="Proteomes" id="UP001517247">
    <property type="component" value="Unassembled WGS sequence"/>
</dbReference>
<reference evidence="2 3" key="1">
    <citation type="submission" date="2024-12" db="EMBL/GenBank/DDBJ databases">
        <authorList>
            <person name="Hu S."/>
        </authorList>
    </citation>
    <scope>NUCLEOTIDE SEQUENCE [LARGE SCALE GENOMIC DNA]</scope>
    <source>
        <strain evidence="2 3">THG-T11</strain>
    </source>
</reference>
<sequence>MHTNTSAFQELMNKNFIQQYILKTALLAFLSLSVLVSYSKDDSGKDDGRIKIGYISVKPKYDGKTVLRNPLNGWVMYASRNADESYWDTEFFVPELNKKVKAIDYASACYIRTSWSSLNPKDGVYAWNNPNSRIAKLIKGAEKRGLPVAFRIVVDGRDQGQNTPQFVFEAGAKYYLENPENPNRQTPYPQDPIFRKYYAKFIEAFAKEFNDPKRTSFIDAYGLGKWGEAHHVVYQDPKTEETVDIEKTKEEVLDWVTDLYVKTFTKIPLVINYHRLVGHPESWAPANPNSERLLEKAIAKGYSLRHDAFGMTGYYQGWEKDFAKKWNFKRPIIMEGGWITSKTHSYWIDPSGKYRKGHPEDVRKGEYVASAEAHVNMMDFRVGDTESWFKEFSLVQGFNAEGGYRLYPDEINFPNQIKANATATITHRWKNMGWGYFPNNIPQWNYKYKVAFALLDAENIVKQVFVDQKAEPSSWLKGNSVTNDLKTKIELPAGKYTWAIAIVDTTENNQPAIQLAVEGETTQEGWIKLNEIQVQ</sequence>
<evidence type="ECO:0000256" key="1">
    <source>
        <dbReference type="SAM" id="Phobius"/>
    </source>
</evidence>
<name>A0ABW9J8V0_9SPHI</name>
<dbReference type="SUPFAM" id="SSF51445">
    <property type="entry name" value="(Trans)glycosidases"/>
    <property type="match status" value="1"/>
</dbReference>
<dbReference type="Gene3D" id="3.20.20.80">
    <property type="entry name" value="Glycosidases"/>
    <property type="match status" value="1"/>
</dbReference>
<organism evidence="2 3">
    <name type="scientific">Pedobacter ureilyticus</name>
    <dbReference type="NCBI Taxonomy" id="1393051"/>
    <lineage>
        <taxon>Bacteria</taxon>
        <taxon>Pseudomonadati</taxon>
        <taxon>Bacteroidota</taxon>
        <taxon>Sphingobacteriia</taxon>
        <taxon>Sphingobacteriales</taxon>
        <taxon>Sphingobacteriaceae</taxon>
        <taxon>Pedobacter</taxon>
    </lineage>
</organism>